<reference evidence="5" key="2">
    <citation type="journal article" date="2023" name="IMA Fungus">
        <title>Comparative genomic study of the Penicillium genus elucidates a diverse pangenome and 15 lateral gene transfer events.</title>
        <authorList>
            <person name="Petersen C."/>
            <person name="Sorensen T."/>
            <person name="Nielsen M.R."/>
            <person name="Sondergaard T.E."/>
            <person name="Sorensen J.L."/>
            <person name="Fitzpatrick D.A."/>
            <person name="Frisvad J.C."/>
            <person name="Nielsen K.L."/>
        </authorList>
    </citation>
    <scope>NUCLEOTIDE SEQUENCE</scope>
    <source>
        <strain evidence="5">IBT 30761</strain>
    </source>
</reference>
<dbReference type="InterPro" id="IPR014746">
    <property type="entry name" value="Gln_synth/guanido_kin_cat_dom"/>
</dbReference>
<dbReference type="PROSITE" id="PS51987">
    <property type="entry name" value="GS_CATALYTIC"/>
    <property type="match status" value="1"/>
</dbReference>
<evidence type="ECO:0000259" key="4">
    <source>
        <dbReference type="PROSITE" id="PS51987"/>
    </source>
</evidence>
<dbReference type="GO" id="GO:0004356">
    <property type="term" value="F:glutamine synthetase activity"/>
    <property type="evidence" value="ECO:0007669"/>
    <property type="project" value="InterPro"/>
</dbReference>
<proteinExistence type="inferred from homology"/>
<evidence type="ECO:0000313" key="6">
    <source>
        <dbReference type="Proteomes" id="UP001149074"/>
    </source>
</evidence>
<dbReference type="InterPro" id="IPR008146">
    <property type="entry name" value="Gln_synth_cat_dom"/>
</dbReference>
<dbReference type="Pfam" id="PF00120">
    <property type="entry name" value="Gln-synt_C"/>
    <property type="match status" value="1"/>
</dbReference>
<gene>
    <name evidence="5" type="ORF">N7532_003096</name>
</gene>
<dbReference type="Gene3D" id="3.30.590.10">
    <property type="entry name" value="Glutamine synthetase/guanido kinase, catalytic domain"/>
    <property type="match status" value="1"/>
</dbReference>
<comment type="caution">
    <text evidence="5">The sequence shown here is derived from an EMBL/GenBank/DDBJ whole genome shotgun (WGS) entry which is preliminary data.</text>
</comment>
<sequence>MTPEGLQFLDLIESVARALSSVDIAIEQFQAEASPGQWESVPPLADPVKAVGVLLHTHEKVMLVAQSLGYRATNSTQHFPQQPANGAHVHLSVNARHSAKTIQTSDHLKEQLLEKSNAESFFDGVIKHFPSIWHSRFPATSATTA</sequence>
<reference evidence="5" key="1">
    <citation type="submission" date="2022-11" db="EMBL/GenBank/DDBJ databases">
        <authorList>
            <person name="Petersen C."/>
        </authorList>
    </citation>
    <scope>NUCLEOTIDE SEQUENCE</scope>
    <source>
        <strain evidence="5">IBT 30761</strain>
    </source>
</reference>
<keyword evidence="6" id="KW-1185">Reference proteome</keyword>
<protein>
    <submittedName>
        <fullName evidence="5">FluG family protein</fullName>
    </submittedName>
</protein>
<evidence type="ECO:0000256" key="3">
    <source>
        <dbReference type="RuleBase" id="RU000384"/>
    </source>
</evidence>
<feature type="domain" description="GS catalytic" evidence="4">
    <location>
        <begin position="1"/>
        <end position="145"/>
    </location>
</feature>
<evidence type="ECO:0000256" key="2">
    <source>
        <dbReference type="PROSITE-ProRule" id="PRU01331"/>
    </source>
</evidence>
<dbReference type="AlphaFoldDB" id="A0A9W9FLV9"/>
<dbReference type="Proteomes" id="UP001149074">
    <property type="component" value="Unassembled WGS sequence"/>
</dbReference>
<organism evidence="5 6">
    <name type="scientific">Penicillium argentinense</name>
    <dbReference type="NCBI Taxonomy" id="1131581"/>
    <lineage>
        <taxon>Eukaryota</taxon>
        <taxon>Fungi</taxon>
        <taxon>Dikarya</taxon>
        <taxon>Ascomycota</taxon>
        <taxon>Pezizomycotina</taxon>
        <taxon>Eurotiomycetes</taxon>
        <taxon>Eurotiomycetidae</taxon>
        <taxon>Eurotiales</taxon>
        <taxon>Aspergillaceae</taxon>
        <taxon>Penicillium</taxon>
    </lineage>
</organism>
<name>A0A9W9FLV9_9EURO</name>
<dbReference type="SUPFAM" id="SSF55931">
    <property type="entry name" value="Glutamine synthetase/guanido kinase"/>
    <property type="match status" value="1"/>
</dbReference>
<dbReference type="PANTHER" id="PTHR43785">
    <property type="entry name" value="GAMMA-GLUTAMYLPUTRESCINE SYNTHETASE"/>
    <property type="match status" value="1"/>
</dbReference>
<dbReference type="PANTHER" id="PTHR43785:SF2">
    <property type="entry name" value="TYPE-1 GLUTAMINE SYNTHETASE 1"/>
    <property type="match status" value="1"/>
</dbReference>
<comment type="similarity">
    <text evidence="2 3">Belongs to the glutamine synthetase family.</text>
</comment>
<dbReference type="RefSeq" id="XP_056475947.1">
    <property type="nucleotide sequence ID" value="XM_056615590.1"/>
</dbReference>
<evidence type="ECO:0000256" key="1">
    <source>
        <dbReference type="ARBA" id="ARBA00022598"/>
    </source>
</evidence>
<keyword evidence="1" id="KW-0436">Ligase</keyword>
<dbReference type="GeneID" id="81354569"/>
<dbReference type="EMBL" id="JAPQKI010000004">
    <property type="protein sequence ID" value="KAJ5102567.1"/>
    <property type="molecule type" value="Genomic_DNA"/>
</dbReference>
<evidence type="ECO:0000313" key="5">
    <source>
        <dbReference type="EMBL" id="KAJ5102567.1"/>
    </source>
</evidence>
<accession>A0A9W9FLV9</accession>